<evidence type="ECO:0000256" key="8">
    <source>
        <dbReference type="ARBA" id="ARBA00023235"/>
    </source>
</evidence>
<dbReference type="PROSITE" id="PS51194">
    <property type="entry name" value="HELICASE_CTER"/>
    <property type="match status" value="1"/>
</dbReference>
<keyword evidence="7" id="KW-0238">DNA-binding</keyword>
<evidence type="ECO:0000259" key="13">
    <source>
        <dbReference type="PROSITE" id="PS51192"/>
    </source>
</evidence>
<dbReference type="RefSeq" id="WP_281764928.1">
    <property type="nucleotide sequence ID" value="NZ_BRVO01000002.1"/>
</dbReference>
<dbReference type="InterPro" id="IPR036388">
    <property type="entry name" value="WH-like_DNA-bd_sf"/>
</dbReference>
<dbReference type="InterPro" id="IPR011545">
    <property type="entry name" value="DEAD/DEAH_box_helicase_dom"/>
</dbReference>
<dbReference type="EC" id="5.6.2.4" evidence="10"/>
<evidence type="ECO:0000313" key="16">
    <source>
        <dbReference type="Proteomes" id="UP001143543"/>
    </source>
</evidence>
<dbReference type="Pfam" id="PF00271">
    <property type="entry name" value="Helicase_C"/>
    <property type="match status" value="1"/>
</dbReference>
<feature type="domain" description="Helicase C-terminal" evidence="14">
    <location>
        <begin position="217"/>
        <end position="363"/>
    </location>
</feature>
<dbReference type="InterPro" id="IPR004589">
    <property type="entry name" value="DNA_helicase_ATP-dep_RecQ"/>
</dbReference>
<evidence type="ECO:0000256" key="2">
    <source>
        <dbReference type="ARBA" id="ARBA00022723"/>
    </source>
</evidence>
<gene>
    <name evidence="15" type="primary">recQ2</name>
    <name evidence="15" type="ORF">Y10_16580</name>
</gene>
<dbReference type="InterPro" id="IPR001650">
    <property type="entry name" value="Helicase_C-like"/>
</dbReference>
<keyword evidence="2" id="KW-0479">Metal-binding</keyword>
<protein>
    <recommendedName>
        <fullName evidence="11">ATP-dependent DNA helicase RecQ</fullName>
        <ecNumber evidence="10">5.6.2.4</ecNumber>
    </recommendedName>
    <alternativeName>
        <fullName evidence="12">DNA 3'-5' helicase RecQ</fullName>
    </alternativeName>
</protein>
<dbReference type="PROSITE" id="PS51192">
    <property type="entry name" value="HELICASE_ATP_BIND_1"/>
    <property type="match status" value="1"/>
</dbReference>
<dbReference type="EMBL" id="BRVO01000002">
    <property type="protein sequence ID" value="GLB49290.1"/>
    <property type="molecule type" value="Genomic_DNA"/>
</dbReference>
<dbReference type="InterPro" id="IPR032284">
    <property type="entry name" value="RecQ_Zn-bd"/>
</dbReference>
<evidence type="ECO:0000256" key="1">
    <source>
        <dbReference type="ARBA" id="ARBA00005446"/>
    </source>
</evidence>
<dbReference type="Gene3D" id="1.10.10.10">
    <property type="entry name" value="Winged helix-like DNA-binding domain superfamily/Winged helix DNA-binding domain"/>
    <property type="match status" value="1"/>
</dbReference>
<dbReference type="SUPFAM" id="SSF52540">
    <property type="entry name" value="P-loop containing nucleoside triphosphate hydrolases"/>
    <property type="match status" value="1"/>
</dbReference>
<keyword evidence="3" id="KW-0547">Nucleotide-binding</keyword>
<dbReference type="Pfam" id="PF00270">
    <property type="entry name" value="DEAD"/>
    <property type="match status" value="1"/>
</dbReference>
<dbReference type="Pfam" id="PF16124">
    <property type="entry name" value="RecQ_Zn_bind"/>
    <property type="match status" value="1"/>
</dbReference>
<dbReference type="InterPro" id="IPR027417">
    <property type="entry name" value="P-loop_NTPase"/>
</dbReference>
<evidence type="ECO:0000256" key="10">
    <source>
        <dbReference type="ARBA" id="ARBA00034808"/>
    </source>
</evidence>
<evidence type="ECO:0000256" key="12">
    <source>
        <dbReference type="ARBA" id="ARBA00044550"/>
    </source>
</evidence>
<dbReference type="Gene3D" id="3.40.50.300">
    <property type="entry name" value="P-loop containing nucleotide triphosphate hydrolases"/>
    <property type="match status" value="2"/>
</dbReference>
<evidence type="ECO:0000256" key="9">
    <source>
        <dbReference type="ARBA" id="ARBA00034617"/>
    </source>
</evidence>
<dbReference type="PANTHER" id="PTHR13710">
    <property type="entry name" value="DNA HELICASE RECQ FAMILY MEMBER"/>
    <property type="match status" value="1"/>
</dbReference>
<dbReference type="NCBIfam" id="TIGR00614">
    <property type="entry name" value="recQ_fam"/>
    <property type="match status" value="1"/>
</dbReference>
<dbReference type="CDD" id="cd17920">
    <property type="entry name" value="DEXHc_RecQ"/>
    <property type="match status" value="1"/>
</dbReference>
<organism evidence="15 16">
    <name type="scientific">Neptunitalea lumnitzerae</name>
    <dbReference type="NCBI Taxonomy" id="2965509"/>
    <lineage>
        <taxon>Bacteria</taxon>
        <taxon>Pseudomonadati</taxon>
        <taxon>Bacteroidota</taxon>
        <taxon>Flavobacteriia</taxon>
        <taxon>Flavobacteriales</taxon>
        <taxon>Flavobacteriaceae</taxon>
        <taxon>Neptunitalea</taxon>
    </lineage>
</organism>
<name>A0ABQ5MIQ6_9FLAO</name>
<dbReference type="Proteomes" id="UP001143543">
    <property type="component" value="Unassembled WGS sequence"/>
</dbReference>
<accession>A0ABQ5MIQ6</accession>
<evidence type="ECO:0000313" key="15">
    <source>
        <dbReference type="EMBL" id="GLB49290.1"/>
    </source>
</evidence>
<dbReference type="SMART" id="SM00490">
    <property type="entry name" value="HELICc"/>
    <property type="match status" value="1"/>
</dbReference>
<evidence type="ECO:0000256" key="11">
    <source>
        <dbReference type="ARBA" id="ARBA00044535"/>
    </source>
</evidence>
<sequence length="632" mass="71860">MQTPAAVLNKYWGFDSFRDLQEDIINSVLENKDTVALLPTGGGKTMCFQVPALVKNGICIVVSPLVALMKEQVQKLQEKNIKAIALTGGISLPDLDATLDNAIYGNYKFLYLSPERLQQELVLERIKQMDVSMIAIDEAHCISQWGNNFRPAYRNCVVLKELFPKCPMIALTASATPKVLKDIQENLHIEKANVFQSSFARPNVAYMTFTEENSTFKLIQILKKNKGSSIIYVRNRKATKEISALIEQEGIKATYFHGGLTTNEKTDRLNDWLSNRIQVMVATNAFGMGIDKPDVRTVIHLSYPDSIESYFQEAGRAGRDGKKSFAILFRNKVEEKKAIQQYIEVLPDTKTIKFIYKKLYNYFQISYGEGENTNHTFNFNDFCNTYQLPAASTYLALQLLDRFSIIALTDNFREKHTILIHVSRGTYEHYLAKHPSYNMWLDVILRTYGGVFNYETAINPVLIATKTRTAEKDIIAMLEQLAKDEIITYEAVKTDAEITFLVPREDDQTINIIAKDIKEQQEHIKKQLLDTIAFINNDTICKSIQLLSYFGEENATNCGICSVCIADKLALRENNYPTIKNAILTLLTNNAASSQVIYSSLPYHENHILEALKKMLEEGNISINHKNEFYKN</sequence>
<evidence type="ECO:0000256" key="6">
    <source>
        <dbReference type="ARBA" id="ARBA00022840"/>
    </source>
</evidence>
<evidence type="ECO:0000256" key="4">
    <source>
        <dbReference type="ARBA" id="ARBA00022801"/>
    </source>
</evidence>
<comment type="similarity">
    <text evidence="1">Belongs to the helicase family. RecQ subfamily.</text>
</comment>
<evidence type="ECO:0000256" key="3">
    <source>
        <dbReference type="ARBA" id="ARBA00022741"/>
    </source>
</evidence>
<reference evidence="15" key="1">
    <citation type="submission" date="2022-07" db="EMBL/GenBank/DDBJ databases">
        <title>Taxonomy of Novel Oxalotrophic and Methylotrophic Bacteria.</title>
        <authorList>
            <person name="Sahin N."/>
            <person name="Tani A."/>
        </authorList>
    </citation>
    <scope>NUCLEOTIDE SEQUENCE</scope>
    <source>
        <strain evidence="15">Y10</strain>
    </source>
</reference>
<evidence type="ECO:0000256" key="5">
    <source>
        <dbReference type="ARBA" id="ARBA00022806"/>
    </source>
</evidence>
<keyword evidence="8" id="KW-0413">Isomerase</keyword>
<dbReference type="SMART" id="SM00487">
    <property type="entry name" value="DEXDc"/>
    <property type="match status" value="1"/>
</dbReference>
<keyword evidence="16" id="KW-1185">Reference proteome</keyword>
<comment type="caution">
    <text evidence="15">The sequence shown here is derived from an EMBL/GenBank/DDBJ whole genome shotgun (WGS) entry which is preliminary data.</text>
</comment>
<evidence type="ECO:0000256" key="7">
    <source>
        <dbReference type="ARBA" id="ARBA00023125"/>
    </source>
</evidence>
<dbReference type="InterPro" id="IPR014001">
    <property type="entry name" value="Helicase_ATP-bd"/>
</dbReference>
<keyword evidence="4" id="KW-0378">Hydrolase</keyword>
<dbReference type="GO" id="GO:0004386">
    <property type="term" value="F:helicase activity"/>
    <property type="evidence" value="ECO:0007669"/>
    <property type="project" value="UniProtKB-KW"/>
</dbReference>
<comment type="catalytic activity">
    <reaction evidence="9">
        <text>Couples ATP hydrolysis with the unwinding of duplex DNA by translocating in the 3'-5' direction.</text>
        <dbReference type="EC" id="5.6.2.4"/>
    </reaction>
</comment>
<feature type="domain" description="Helicase ATP-binding" evidence="13">
    <location>
        <begin position="25"/>
        <end position="193"/>
    </location>
</feature>
<evidence type="ECO:0000259" key="14">
    <source>
        <dbReference type="PROSITE" id="PS51194"/>
    </source>
</evidence>
<keyword evidence="5 15" id="KW-0347">Helicase</keyword>
<proteinExistence type="inferred from homology"/>
<dbReference type="PANTHER" id="PTHR13710:SF105">
    <property type="entry name" value="ATP-DEPENDENT DNA HELICASE Q1"/>
    <property type="match status" value="1"/>
</dbReference>
<keyword evidence="6" id="KW-0067">ATP-binding</keyword>